<keyword evidence="2" id="KW-1133">Transmembrane helix</keyword>
<dbReference type="AlphaFoldDB" id="A0A9W7XQN0"/>
<feature type="compositionally biased region" description="Low complexity" evidence="1">
    <location>
        <begin position="59"/>
        <end position="75"/>
    </location>
</feature>
<feature type="compositionally biased region" description="Basic and acidic residues" evidence="1">
    <location>
        <begin position="105"/>
        <end position="114"/>
    </location>
</feature>
<feature type="signal peptide" evidence="3">
    <location>
        <begin position="1"/>
        <end position="17"/>
    </location>
</feature>
<evidence type="ECO:0000256" key="2">
    <source>
        <dbReference type="SAM" id="Phobius"/>
    </source>
</evidence>
<protein>
    <submittedName>
        <fullName evidence="4">Uncharacterized protein</fullName>
    </submittedName>
</protein>
<feature type="region of interest" description="Disordered" evidence="1">
    <location>
        <begin position="53"/>
        <end position="175"/>
    </location>
</feature>
<gene>
    <name evidence="4" type="ORF">LPJ64_000551</name>
</gene>
<evidence type="ECO:0000313" key="5">
    <source>
        <dbReference type="Proteomes" id="UP001145021"/>
    </source>
</evidence>
<feature type="chain" id="PRO_5040723184" evidence="3">
    <location>
        <begin position="18"/>
        <end position="512"/>
    </location>
</feature>
<comment type="caution">
    <text evidence="4">The sequence shown here is derived from an EMBL/GenBank/DDBJ whole genome shotgun (WGS) entry which is preliminary data.</text>
</comment>
<dbReference type="EMBL" id="JANBOH010000011">
    <property type="protein sequence ID" value="KAJ1648098.1"/>
    <property type="molecule type" value="Genomic_DNA"/>
</dbReference>
<keyword evidence="2" id="KW-0472">Membrane</keyword>
<proteinExistence type="predicted"/>
<keyword evidence="5" id="KW-1185">Reference proteome</keyword>
<keyword evidence="2" id="KW-0812">Transmembrane</keyword>
<evidence type="ECO:0000313" key="4">
    <source>
        <dbReference type="EMBL" id="KAJ1648098.1"/>
    </source>
</evidence>
<dbReference type="Proteomes" id="UP001145021">
    <property type="component" value="Unassembled WGS sequence"/>
</dbReference>
<evidence type="ECO:0000256" key="3">
    <source>
        <dbReference type="SAM" id="SignalP"/>
    </source>
</evidence>
<accession>A0A9W7XQN0</accession>
<feature type="transmembrane region" description="Helical" evidence="2">
    <location>
        <begin position="490"/>
        <end position="510"/>
    </location>
</feature>
<sequence length="512" mass="54850">MKAAAIFTLVLATISVAQNTGIDHEPTSLIQNGEQAPIPSPITPLVGGAIQIKRDSEGIEPSSSSSFNSEPTSVSDILAGTIEPHGRKESSNSSSSEEASSNDVQDQKEQHSSNKNDSSSSASTSSSTSASSSPDNISSLSQSHEKHSDSSFSSSFKPDASQSQSENSPAVSASAHCNTNDETMCDSSSSGKFFKCVDNKWVSMACSAGNECRTVKNEAVCMSTDDPTSSDSETSDETGISCDTLNSTMCDSDVKSNFFMCIDYSWIKMQCDDSNVCMERGGKTGCVDEQTANTPLESCDTADATQCIDGFPQMFQICKDNYWTNSTCGKETYCLQRGKNSACVDKATAEAPVLPCSTTNATRCIDGEDSVFQICYDNFWSNSTCDKDYVCGIKQGNAVCHDPKIPLIDAPNQPCNEERALRCAADNRSIYQLCYNKLWSNLTCSDGNVCHDSDGEITCMSAEQASIEDRTFVLNKAEKFNPISAASSFTTSYCWIPTILLAVVVMAFGAGI</sequence>
<evidence type="ECO:0000256" key="1">
    <source>
        <dbReference type="SAM" id="MobiDB-lite"/>
    </source>
</evidence>
<reference evidence="4" key="1">
    <citation type="submission" date="2022-07" db="EMBL/GenBank/DDBJ databases">
        <title>Phylogenomic reconstructions and comparative analyses of Kickxellomycotina fungi.</title>
        <authorList>
            <person name="Reynolds N.K."/>
            <person name="Stajich J.E."/>
            <person name="Barry K."/>
            <person name="Grigoriev I.V."/>
            <person name="Crous P."/>
            <person name="Smith M.E."/>
        </authorList>
    </citation>
    <scope>NUCLEOTIDE SEQUENCE</scope>
    <source>
        <strain evidence="4">NBRC 105413</strain>
    </source>
</reference>
<feature type="compositionally biased region" description="Polar residues" evidence="1">
    <location>
        <begin position="166"/>
        <end position="175"/>
    </location>
</feature>
<feature type="compositionally biased region" description="Low complexity" evidence="1">
    <location>
        <begin position="91"/>
        <end position="102"/>
    </location>
</feature>
<organism evidence="4 5">
    <name type="scientific">Coemansia asiatica</name>
    <dbReference type="NCBI Taxonomy" id="1052880"/>
    <lineage>
        <taxon>Eukaryota</taxon>
        <taxon>Fungi</taxon>
        <taxon>Fungi incertae sedis</taxon>
        <taxon>Zoopagomycota</taxon>
        <taxon>Kickxellomycotina</taxon>
        <taxon>Kickxellomycetes</taxon>
        <taxon>Kickxellales</taxon>
        <taxon>Kickxellaceae</taxon>
        <taxon>Coemansia</taxon>
    </lineage>
</organism>
<name>A0A9W7XQN0_9FUNG</name>
<feature type="compositionally biased region" description="Low complexity" evidence="1">
    <location>
        <begin position="115"/>
        <end position="142"/>
    </location>
</feature>
<feature type="compositionally biased region" description="Low complexity" evidence="1">
    <location>
        <begin position="150"/>
        <end position="165"/>
    </location>
</feature>
<keyword evidence="3" id="KW-0732">Signal</keyword>